<dbReference type="PIRSF" id="PIRSF006232">
    <property type="entry name" value="Pirin"/>
    <property type="match status" value="1"/>
</dbReference>
<gene>
    <name evidence="6" type="ORF">HY29_01640</name>
</gene>
<dbReference type="PATRIC" id="fig|1280946.3.peg.1399"/>
<proteinExistence type="inferred from homology"/>
<evidence type="ECO:0000256" key="1">
    <source>
        <dbReference type="ARBA" id="ARBA00008416"/>
    </source>
</evidence>
<dbReference type="AlphaFoldDB" id="A0A062UE97"/>
<keyword evidence="2" id="KW-0408">Iron</keyword>
<evidence type="ECO:0000313" key="6">
    <source>
        <dbReference type="EMBL" id="KCZ54934.1"/>
    </source>
</evidence>
<dbReference type="OrthoDB" id="9780903at2"/>
<dbReference type="Pfam" id="PF02678">
    <property type="entry name" value="Pirin"/>
    <property type="match status" value="1"/>
</dbReference>
<dbReference type="RefSeq" id="WP_034794694.1">
    <property type="nucleotide sequence ID" value="NZ_AWFF01000032.1"/>
</dbReference>
<dbReference type="SUPFAM" id="SSF51182">
    <property type="entry name" value="RmlC-like cupins"/>
    <property type="match status" value="1"/>
</dbReference>
<comment type="cofactor">
    <cofactor evidence="2">
        <name>Fe cation</name>
        <dbReference type="ChEBI" id="CHEBI:24875"/>
    </cofactor>
    <text evidence="2">Binds 1 Fe cation per subunit.</text>
</comment>
<reference evidence="6 7" key="1">
    <citation type="journal article" date="2014" name="Antonie Van Leeuwenhoek">
        <title>Hyphomonas beringensis sp. nov. and Hyphomonas chukchiensis sp. nov., isolated from surface seawater of the Bering Sea and Chukchi Sea.</title>
        <authorList>
            <person name="Li C."/>
            <person name="Lai Q."/>
            <person name="Li G."/>
            <person name="Dong C."/>
            <person name="Wang J."/>
            <person name="Liao Y."/>
            <person name="Shao Z."/>
        </authorList>
    </citation>
    <scope>NUCLEOTIDE SEQUENCE [LARGE SCALE GENOMIC DNA]</scope>
    <source>
        <strain evidence="6 7">25B14_1</strain>
    </source>
</reference>
<dbReference type="EMBL" id="AWFF01000032">
    <property type="protein sequence ID" value="KCZ54934.1"/>
    <property type="molecule type" value="Genomic_DNA"/>
</dbReference>
<dbReference type="InterPro" id="IPR011051">
    <property type="entry name" value="RmlC_Cupin_sf"/>
</dbReference>
<name>A0A062UE97_9PROT</name>
<dbReference type="CDD" id="cd02909">
    <property type="entry name" value="cupin_pirin_N"/>
    <property type="match status" value="1"/>
</dbReference>
<dbReference type="PANTHER" id="PTHR13903:SF8">
    <property type="entry name" value="PIRIN"/>
    <property type="match status" value="1"/>
</dbReference>
<sequence length="286" mass="30947">MPQLKPVIAIHPAMRDDIGDLVTRRPVPGRGVSHIGAFLFLNHHGPQIYPPHNRGLPFGPHPHRGFETVTFILEGELAHRDSAGHESIIHEGGVQWMTAGSGLVHEEVSPEAFKKEGGPMELLQLWINLPSRLKMTQPRYTGLQADKIPAIQKDGVTLHLVSGEHDGQAGAFDSLTGIFMSWLDMTSGSRIAFDGLTGRDVFVYVAKGEVTINGTQVSGFNLAELGAGDGIEMAASTDAVILYGHAEPINEPIVSHGPFVMNTEQEIYDAYADYRAGKFTVPVSVG</sequence>
<evidence type="ECO:0008006" key="8">
    <source>
        <dbReference type="Google" id="ProtNLM"/>
    </source>
</evidence>
<evidence type="ECO:0000256" key="2">
    <source>
        <dbReference type="PIRSR" id="PIRSR006232-1"/>
    </source>
</evidence>
<dbReference type="InterPro" id="IPR014710">
    <property type="entry name" value="RmlC-like_jellyroll"/>
</dbReference>
<feature type="domain" description="Pirin N-terminal" evidence="4">
    <location>
        <begin position="28"/>
        <end position="127"/>
    </location>
</feature>
<feature type="domain" description="Pirin C-terminal" evidence="5">
    <location>
        <begin position="184"/>
        <end position="279"/>
    </location>
</feature>
<feature type="binding site" evidence="2">
    <location>
        <position position="63"/>
    </location>
    <ligand>
        <name>Fe cation</name>
        <dbReference type="ChEBI" id="CHEBI:24875"/>
    </ligand>
</feature>
<feature type="binding site" evidence="2">
    <location>
        <position position="61"/>
    </location>
    <ligand>
        <name>Fe cation</name>
        <dbReference type="ChEBI" id="CHEBI:24875"/>
    </ligand>
</feature>
<evidence type="ECO:0000259" key="4">
    <source>
        <dbReference type="Pfam" id="PF02678"/>
    </source>
</evidence>
<dbReference type="PANTHER" id="PTHR13903">
    <property type="entry name" value="PIRIN-RELATED"/>
    <property type="match status" value="1"/>
</dbReference>
<feature type="binding site" evidence="2">
    <location>
        <position position="107"/>
    </location>
    <ligand>
        <name>Fe cation</name>
        <dbReference type="ChEBI" id="CHEBI:24875"/>
    </ligand>
</feature>
<feature type="binding site" evidence="2">
    <location>
        <position position="105"/>
    </location>
    <ligand>
        <name>Fe cation</name>
        <dbReference type="ChEBI" id="CHEBI:24875"/>
    </ligand>
</feature>
<dbReference type="InterPro" id="IPR003829">
    <property type="entry name" value="Pirin_N_dom"/>
</dbReference>
<accession>A0A062UE97</accession>
<dbReference type="InterPro" id="IPR012093">
    <property type="entry name" value="Pirin"/>
</dbReference>
<dbReference type="Gene3D" id="2.60.120.10">
    <property type="entry name" value="Jelly Rolls"/>
    <property type="match status" value="2"/>
</dbReference>
<dbReference type="eggNOG" id="COG1741">
    <property type="taxonomic scope" value="Bacteria"/>
</dbReference>
<organism evidence="6 7">
    <name type="scientific">Hyphomonas beringensis</name>
    <dbReference type="NCBI Taxonomy" id="1280946"/>
    <lineage>
        <taxon>Bacteria</taxon>
        <taxon>Pseudomonadati</taxon>
        <taxon>Pseudomonadota</taxon>
        <taxon>Alphaproteobacteria</taxon>
        <taxon>Hyphomonadales</taxon>
        <taxon>Hyphomonadaceae</taxon>
        <taxon>Hyphomonas</taxon>
    </lineage>
</organism>
<keyword evidence="7" id="KW-1185">Reference proteome</keyword>
<keyword evidence="2" id="KW-0479">Metal-binding</keyword>
<comment type="caution">
    <text evidence="6">The sequence shown here is derived from an EMBL/GenBank/DDBJ whole genome shotgun (WGS) entry which is preliminary data.</text>
</comment>
<evidence type="ECO:0000256" key="3">
    <source>
        <dbReference type="RuleBase" id="RU003457"/>
    </source>
</evidence>
<evidence type="ECO:0000259" key="5">
    <source>
        <dbReference type="Pfam" id="PF05726"/>
    </source>
</evidence>
<dbReference type="Pfam" id="PF05726">
    <property type="entry name" value="Pirin_C"/>
    <property type="match status" value="1"/>
</dbReference>
<protein>
    <recommendedName>
        <fullName evidence="8">Nuclease PIN</fullName>
    </recommendedName>
</protein>
<evidence type="ECO:0000313" key="7">
    <source>
        <dbReference type="Proteomes" id="UP000027037"/>
    </source>
</evidence>
<dbReference type="Proteomes" id="UP000027037">
    <property type="component" value="Unassembled WGS sequence"/>
</dbReference>
<dbReference type="InterPro" id="IPR008778">
    <property type="entry name" value="Pirin_C_dom"/>
</dbReference>
<dbReference type="STRING" id="1280946.HY29_01640"/>
<comment type="similarity">
    <text evidence="1 3">Belongs to the pirin family.</text>
</comment>
<dbReference type="GO" id="GO:0046872">
    <property type="term" value="F:metal ion binding"/>
    <property type="evidence" value="ECO:0007669"/>
    <property type="project" value="UniProtKB-KW"/>
</dbReference>